<gene>
    <name evidence="2" type="ORF">EgrG_000970800</name>
</gene>
<dbReference type="Pfam" id="PF00850">
    <property type="entry name" value="Hist_deacetyl"/>
    <property type="match status" value="2"/>
</dbReference>
<dbReference type="GO" id="GO:0040029">
    <property type="term" value="P:epigenetic regulation of gene expression"/>
    <property type="evidence" value="ECO:0007669"/>
    <property type="project" value="TreeGrafter"/>
</dbReference>
<dbReference type="InterPro" id="IPR023801">
    <property type="entry name" value="His_deacetylse_dom"/>
</dbReference>
<dbReference type="Proteomes" id="UP000492820">
    <property type="component" value="Unassembled WGS sequence"/>
</dbReference>
<evidence type="ECO:0000259" key="1">
    <source>
        <dbReference type="Pfam" id="PF00850"/>
    </source>
</evidence>
<dbReference type="PRINTS" id="PR01270">
    <property type="entry name" value="HDASUPER"/>
</dbReference>
<reference evidence="2" key="2">
    <citation type="submission" date="2014-06" db="EMBL/GenBank/DDBJ databases">
        <authorList>
            <person name="Aslett M."/>
        </authorList>
    </citation>
    <scope>NUCLEOTIDE SEQUENCE</scope>
</reference>
<dbReference type="SUPFAM" id="SSF52768">
    <property type="entry name" value="Arginase/deacetylase"/>
    <property type="match status" value="1"/>
</dbReference>
<feature type="domain" description="Histone deacetylase" evidence="1">
    <location>
        <begin position="206"/>
        <end position="365"/>
    </location>
</feature>
<dbReference type="WBParaSite" id="EgrG_000970800">
    <property type="protein sequence ID" value="EgrG_000970800"/>
    <property type="gene ID" value="EgrG_000970800"/>
</dbReference>
<proteinExistence type="predicted"/>
<dbReference type="EMBL" id="LK028577">
    <property type="protein sequence ID" value="CDS16990.1"/>
    <property type="molecule type" value="Genomic_DNA"/>
</dbReference>
<evidence type="ECO:0000313" key="2">
    <source>
        <dbReference type="EMBL" id="CDS16990.1"/>
    </source>
</evidence>
<protein>
    <submittedName>
        <fullName evidence="2 4">Histone deacetylase 6</fullName>
    </submittedName>
</protein>
<name>A0A068WBB1_ECHGR</name>
<dbReference type="InterPro" id="IPR000286">
    <property type="entry name" value="HDACs"/>
</dbReference>
<evidence type="ECO:0000313" key="4">
    <source>
        <dbReference type="WBParaSite" id="EgrG_000970800"/>
    </source>
</evidence>
<dbReference type="PANTHER" id="PTHR10625">
    <property type="entry name" value="HISTONE DEACETYLASE HDAC1-RELATED"/>
    <property type="match status" value="1"/>
</dbReference>
<reference evidence="4" key="3">
    <citation type="submission" date="2020-10" db="UniProtKB">
        <authorList>
            <consortium name="WormBaseParasite"/>
        </authorList>
    </citation>
    <scope>IDENTIFICATION</scope>
</reference>
<dbReference type="InterPro" id="IPR023696">
    <property type="entry name" value="Ureohydrolase_dom_sf"/>
</dbReference>
<dbReference type="PANTHER" id="PTHR10625:SF38">
    <property type="entry name" value="HISTONE DEACETYLASE 6, ISOFORM G"/>
    <property type="match status" value="1"/>
</dbReference>
<dbReference type="InterPro" id="IPR037138">
    <property type="entry name" value="His_deacetylse_dom_sf"/>
</dbReference>
<feature type="domain" description="Histone deacetylase" evidence="1">
    <location>
        <begin position="46"/>
        <end position="180"/>
    </location>
</feature>
<dbReference type="GO" id="GO:0004407">
    <property type="term" value="F:histone deacetylase activity"/>
    <property type="evidence" value="ECO:0007669"/>
    <property type="project" value="TreeGrafter"/>
</dbReference>
<evidence type="ECO:0000313" key="3">
    <source>
        <dbReference type="Proteomes" id="UP000492820"/>
    </source>
</evidence>
<dbReference type="GO" id="GO:0000118">
    <property type="term" value="C:histone deacetylase complex"/>
    <property type="evidence" value="ECO:0007669"/>
    <property type="project" value="TreeGrafter"/>
</dbReference>
<dbReference type="OrthoDB" id="6242260at2759"/>
<accession>A0A068WBB1</accession>
<dbReference type="Gene3D" id="3.40.800.20">
    <property type="entry name" value="Histone deacetylase domain"/>
    <property type="match status" value="1"/>
</dbReference>
<sequence>MKRKRRSVDTDAHDSSSIVCKNGKGTGICFDDRMTRHRHEWFFGEQESPARISRPFQLIQKQGLLNRCTRVPACHVPESALLKVHAQEYVSLVKDSAKVSKEELYDLSGKYDGVFFNSHTWEASSLAAGTVLQMTVQVATGKLENGLALVRPPGHHAMYDEACGYCFFGNVAIAAASLLDSPPLSVYNPQSLCPKTVSRDQLVQGPRFKRILILDWDVHQGQGTQYTFYNDNRVLFISIHRYEGRKFWPNLREGDFDFIGDGSGRGFNINIPLNKTGMTDSDYLAIFHTLIMPVAYEFDPEIVLVSSGFDAAIGDAEGKMWLSPACYGHMTHQLRTLAGGKLVVVLEGGYFVDSLERGCIHVLKSLLGDHVPSLQAQDPPSKSVQRTISSSIVALRQYWKCLNVVGLSRTIPRPDVSRFPSVSWPSVKVVNWPERNPTLSKSAMAFSQKLLRKLSKPLAKPTQGDIVFLLPVDKPNDLDRLFSRWTDSLKVHGVDSYQLQAYVETGVQAPSRGDSDVSTPQKKTRLKLNEKSSLESAPSLLKALENTVISLFKNEFTVALVAAKNISMATFISTFSQVPCDLLKKSLSTKFELLKRLPNQCSSKLHRPSPPFANPSESLESDSRLMYVDLTGDGGLDSQAFECLNQKQGKADSSKKISVMAFSFHYSGSELTLTSLNPQSSWVSVPLQCCRSPKAPICTHSVANMLAIMDFVILPMSYAFAPDLLVINVSDSTTKEGAGVSMVSRMHVVFLLKNVAYRLVVLTTPDIDPDPRFLHCLLHDAPPKPFEQGQSSCANLVIQERIQRYICSQKRRYKCFPITTTLPCWCT</sequence>
<dbReference type="AlphaFoldDB" id="A0A068WBB1"/>
<reference evidence="2 3" key="1">
    <citation type="journal article" date="2013" name="Nature">
        <title>The genomes of four tapeworm species reveal adaptations to parasitism.</title>
        <authorList>
            <person name="Tsai I.J."/>
            <person name="Zarowiecki M."/>
            <person name="Holroyd N."/>
            <person name="Garciarrubio A."/>
            <person name="Sanchez-Flores A."/>
            <person name="Brooks K.L."/>
            <person name="Tracey A."/>
            <person name="Bobes R.J."/>
            <person name="Fragoso G."/>
            <person name="Sciutto E."/>
            <person name="Aslett M."/>
            <person name="Beasley H."/>
            <person name="Bennett H.M."/>
            <person name="Cai J."/>
            <person name="Camicia F."/>
            <person name="Clark R."/>
            <person name="Cucher M."/>
            <person name="De Silva N."/>
            <person name="Day T.A."/>
            <person name="Deplazes P."/>
            <person name="Estrada K."/>
            <person name="Fernandez C."/>
            <person name="Holland P.W."/>
            <person name="Hou J."/>
            <person name="Hu S."/>
            <person name="Huckvale T."/>
            <person name="Hung S.S."/>
            <person name="Kamenetzky L."/>
            <person name="Keane J.A."/>
            <person name="Kiss F."/>
            <person name="Koziol U."/>
            <person name="Lambert O."/>
            <person name="Liu K."/>
            <person name="Luo X."/>
            <person name="Luo Y."/>
            <person name="Macchiaroli N."/>
            <person name="Nichol S."/>
            <person name="Paps J."/>
            <person name="Parkinson J."/>
            <person name="Pouchkina-Stantcheva N."/>
            <person name="Riddiford N."/>
            <person name="Rosenzvit M."/>
            <person name="Salinas G."/>
            <person name="Wasmuth J.D."/>
            <person name="Zamanian M."/>
            <person name="Zheng Y."/>
            <person name="Cai X."/>
            <person name="Soberon X."/>
            <person name="Olson P.D."/>
            <person name="Laclette J.P."/>
            <person name="Brehm K."/>
            <person name="Berriman M."/>
            <person name="Garciarrubio A."/>
            <person name="Bobes R.J."/>
            <person name="Fragoso G."/>
            <person name="Sanchez-Flores A."/>
            <person name="Estrada K."/>
            <person name="Cevallos M.A."/>
            <person name="Morett E."/>
            <person name="Gonzalez V."/>
            <person name="Portillo T."/>
            <person name="Ochoa-Leyva A."/>
            <person name="Jose M.V."/>
            <person name="Sciutto E."/>
            <person name="Landa A."/>
            <person name="Jimenez L."/>
            <person name="Valdes V."/>
            <person name="Carrero J.C."/>
            <person name="Larralde C."/>
            <person name="Morales-Montor J."/>
            <person name="Limon-Lason J."/>
            <person name="Soberon X."/>
            <person name="Laclette J.P."/>
        </authorList>
    </citation>
    <scope>NUCLEOTIDE SEQUENCE [LARGE SCALE GENOMIC DNA]</scope>
</reference>
<organism evidence="2">
    <name type="scientific">Echinococcus granulosus</name>
    <name type="common">Hydatid tapeworm</name>
    <dbReference type="NCBI Taxonomy" id="6210"/>
    <lineage>
        <taxon>Eukaryota</taxon>
        <taxon>Metazoa</taxon>
        <taxon>Spiralia</taxon>
        <taxon>Lophotrochozoa</taxon>
        <taxon>Platyhelminthes</taxon>
        <taxon>Cestoda</taxon>
        <taxon>Eucestoda</taxon>
        <taxon>Cyclophyllidea</taxon>
        <taxon>Taeniidae</taxon>
        <taxon>Echinococcus</taxon>
        <taxon>Echinococcus granulosus group</taxon>
    </lineage>
</organism>